<reference evidence="2 3" key="1">
    <citation type="journal article" date="2019" name="Sci. Rep.">
        <title>A high-quality genome of Eragrostis curvula grass provides insights into Poaceae evolution and supports new strategies to enhance forage quality.</title>
        <authorList>
            <person name="Carballo J."/>
            <person name="Santos B.A.C.M."/>
            <person name="Zappacosta D."/>
            <person name="Garbus I."/>
            <person name="Selva J.P."/>
            <person name="Gallo C.A."/>
            <person name="Diaz A."/>
            <person name="Albertini E."/>
            <person name="Caccamo M."/>
            <person name="Echenique V."/>
        </authorList>
    </citation>
    <scope>NUCLEOTIDE SEQUENCE [LARGE SCALE GENOMIC DNA]</scope>
    <source>
        <strain evidence="3">cv. Victoria</strain>
        <tissue evidence="2">Leaf</tissue>
    </source>
</reference>
<evidence type="ECO:0000256" key="1">
    <source>
        <dbReference type="SAM" id="MobiDB-lite"/>
    </source>
</evidence>
<evidence type="ECO:0000313" key="2">
    <source>
        <dbReference type="EMBL" id="TVU30280.1"/>
    </source>
</evidence>
<dbReference type="AlphaFoldDB" id="A0A5J9V4L9"/>
<accession>A0A5J9V4L9</accession>
<dbReference type="Gramene" id="TVU30280">
    <property type="protein sequence ID" value="TVU30280"/>
    <property type="gene ID" value="EJB05_21890"/>
</dbReference>
<evidence type="ECO:0000313" key="3">
    <source>
        <dbReference type="Proteomes" id="UP000324897"/>
    </source>
</evidence>
<name>A0A5J9V4L9_9POAL</name>
<dbReference type="Proteomes" id="UP000324897">
    <property type="component" value="Chromosome 1"/>
</dbReference>
<comment type="caution">
    <text evidence="2">The sequence shown here is derived from an EMBL/GenBank/DDBJ whole genome shotgun (WGS) entry which is preliminary data.</text>
</comment>
<dbReference type="EMBL" id="RWGY01000011">
    <property type="protein sequence ID" value="TVU30280.1"/>
    <property type="molecule type" value="Genomic_DNA"/>
</dbReference>
<proteinExistence type="predicted"/>
<sequence length="129" mass="14172">MEQCGVTESALYAAYSPSPHQYQKAGHAFLTKGMGRSRTLGAFNPANEEVLVAEHVGNGFVENGERVKPTRVDLTYVELMQTPVRKVIMLNKVTGPSPMNICQGPPGVSERKQMEMEQPEQPLVEKGVD</sequence>
<gene>
    <name evidence="2" type="ORF">EJB05_21890</name>
</gene>
<keyword evidence="3" id="KW-1185">Reference proteome</keyword>
<organism evidence="2 3">
    <name type="scientific">Eragrostis curvula</name>
    <name type="common">weeping love grass</name>
    <dbReference type="NCBI Taxonomy" id="38414"/>
    <lineage>
        <taxon>Eukaryota</taxon>
        <taxon>Viridiplantae</taxon>
        <taxon>Streptophyta</taxon>
        <taxon>Embryophyta</taxon>
        <taxon>Tracheophyta</taxon>
        <taxon>Spermatophyta</taxon>
        <taxon>Magnoliopsida</taxon>
        <taxon>Liliopsida</taxon>
        <taxon>Poales</taxon>
        <taxon>Poaceae</taxon>
        <taxon>PACMAD clade</taxon>
        <taxon>Chloridoideae</taxon>
        <taxon>Eragrostideae</taxon>
        <taxon>Eragrostidinae</taxon>
        <taxon>Eragrostis</taxon>
    </lineage>
</organism>
<protein>
    <submittedName>
        <fullName evidence="2">Uncharacterized protein</fullName>
    </submittedName>
</protein>
<feature type="region of interest" description="Disordered" evidence="1">
    <location>
        <begin position="95"/>
        <end position="129"/>
    </location>
</feature>
<feature type="non-terminal residue" evidence="2">
    <location>
        <position position="129"/>
    </location>
</feature>